<dbReference type="PANTHER" id="PTHR43409">
    <property type="entry name" value="ANAEROBIC MAGNESIUM-PROTOPORPHYRIN IX MONOMETHYL ESTER CYCLASE-RELATED"/>
    <property type="match status" value="1"/>
</dbReference>
<dbReference type="InterPro" id="IPR036724">
    <property type="entry name" value="Cobalamin-bd_sf"/>
</dbReference>
<dbReference type="Pfam" id="PF04055">
    <property type="entry name" value="Radical_SAM"/>
    <property type="match status" value="1"/>
</dbReference>
<evidence type="ECO:0000256" key="7">
    <source>
        <dbReference type="ARBA" id="ARBA00023014"/>
    </source>
</evidence>
<dbReference type="Pfam" id="PF02310">
    <property type="entry name" value="B12-binding"/>
    <property type="match status" value="1"/>
</dbReference>
<dbReference type="CDD" id="cd01335">
    <property type="entry name" value="Radical_SAM"/>
    <property type="match status" value="1"/>
</dbReference>
<evidence type="ECO:0000256" key="1">
    <source>
        <dbReference type="ARBA" id="ARBA00001966"/>
    </source>
</evidence>
<dbReference type="SFLD" id="SFLDS00029">
    <property type="entry name" value="Radical_SAM"/>
    <property type="match status" value="1"/>
</dbReference>
<evidence type="ECO:0000259" key="9">
    <source>
        <dbReference type="PROSITE" id="PS51918"/>
    </source>
</evidence>
<keyword evidence="11" id="KW-1185">Reference proteome</keyword>
<evidence type="ECO:0000256" key="3">
    <source>
        <dbReference type="ARBA" id="ARBA00022679"/>
    </source>
</evidence>
<dbReference type="GO" id="GO:0046872">
    <property type="term" value="F:metal ion binding"/>
    <property type="evidence" value="ECO:0007669"/>
    <property type="project" value="UniProtKB-KW"/>
</dbReference>
<evidence type="ECO:0000256" key="4">
    <source>
        <dbReference type="ARBA" id="ARBA00022691"/>
    </source>
</evidence>
<dbReference type="InterPro" id="IPR058240">
    <property type="entry name" value="rSAM_sf"/>
</dbReference>
<evidence type="ECO:0000313" key="11">
    <source>
        <dbReference type="Proteomes" id="UP000000739"/>
    </source>
</evidence>
<dbReference type="Gene3D" id="3.40.50.280">
    <property type="entry name" value="Cobalamin-binding domain"/>
    <property type="match status" value="1"/>
</dbReference>
<keyword evidence="5" id="KW-0479">Metal-binding</keyword>
<evidence type="ECO:0000256" key="6">
    <source>
        <dbReference type="ARBA" id="ARBA00023004"/>
    </source>
</evidence>
<dbReference type="InterPro" id="IPR006638">
    <property type="entry name" value="Elp3/MiaA/NifB-like_rSAM"/>
</dbReference>
<dbReference type="SUPFAM" id="SSF52242">
    <property type="entry name" value="Cobalamin (vitamin B12)-binding domain"/>
    <property type="match status" value="1"/>
</dbReference>
<dbReference type="PROSITE" id="PS51332">
    <property type="entry name" value="B12_BINDING"/>
    <property type="match status" value="1"/>
</dbReference>
<dbReference type="SMART" id="SM00729">
    <property type="entry name" value="Elp3"/>
    <property type="match status" value="1"/>
</dbReference>
<evidence type="ECO:0000313" key="10">
    <source>
        <dbReference type="EMBL" id="ACL06792.1"/>
    </source>
</evidence>
<dbReference type="GO" id="GO:0005829">
    <property type="term" value="C:cytosol"/>
    <property type="evidence" value="ECO:0007669"/>
    <property type="project" value="TreeGrafter"/>
</dbReference>
<keyword evidence="3" id="KW-0808">Transferase</keyword>
<dbReference type="SUPFAM" id="SSF102114">
    <property type="entry name" value="Radical SAM enzymes"/>
    <property type="match status" value="1"/>
</dbReference>
<dbReference type="CDD" id="cd02068">
    <property type="entry name" value="radical_SAM_B12_BD"/>
    <property type="match status" value="1"/>
</dbReference>
<reference evidence="10 11" key="1">
    <citation type="journal article" date="2012" name="Environ. Microbiol.">
        <title>The genome sequence of Desulfatibacillum alkenivorans AK-01: a blueprint for anaerobic alkane oxidation.</title>
        <authorList>
            <person name="Callaghan A.V."/>
            <person name="Morris B.E."/>
            <person name="Pereira I.A."/>
            <person name="McInerney M.J."/>
            <person name="Austin R.N."/>
            <person name="Groves J.T."/>
            <person name="Kukor J.J."/>
            <person name="Suflita J.M."/>
            <person name="Young L.Y."/>
            <person name="Zylstra G.J."/>
            <person name="Wawrik B."/>
        </authorList>
    </citation>
    <scope>NUCLEOTIDE SEQUENCE [LARGE SCALE GENOMIC DNA]</scope>
    <source>
        <strain evidence="10 11">AK-01</strain>
    </source>
</reference>
<dbReference type="GO" id="GO:0003824">
    <property type="term" value="F:catalytic activity"/>
    <property type="evidence" value="ECO:0007669"/>
    <property type="project" value="InterPro"/>
</dbReference>
<dbReference type="Gene3D" id="3.80.30.20">
    <property type="entry name" value="tm_1862 like domain"/>
    <property type="match status" value="1"/>
</dbReference>
<dbReference type="KEGG" id="dal:Dalk_5121"/>
<dbReference type="EMBL" id="CP001322">
    <property type="protein sequence ID" value="ACL06792.1"/>
    <property type="molecule type" value="Genomic_DNA"/>
</dbReference>
<keyword evidence="4" id="KW-0949">S-adenosyl-L-methionine</keyword>
<gene>
    <name evidence="10" type="ordered locus">Dalk_5121</name>
</gene>
<keyword evidence="6" id="KW-0408">Iron</keyword>
<organism evidence="10 11">
    <name type="scientific">Desulfatibacillum aliphaticivorans</name>
    <dbReference type="NCBI Taxonomy" id="218208"/>
    <lineage>
        <taxon>Bacteria</taxon>
        <taxon>Pseudomonadati</taxon>
        <taxon>Thermodesulfobacteriota</taxon>
        <taxon>Desulfobacteria</taxon>
        <taxon>Desulfobacterales</taxon>
        <taxon>Desulfatibacillaceae</taxon>
        <taxon>Desulfatibacillum</taxon>
    </lineage>
</organism>
<dbReference type="SFLD" id="SFLDG01082">
    <property type="entry name" value="B12-binding_domain_containing"/>
    <property type="match status" value="1"/>
</dbReference>
<dbReference type="GO" id="GO:0051539">
    <property type="term" value="F:4 iron, 4 sulfur cluster binding"/>
    <property type="evidence" value="ECO:0007669"/>
    <property type="project" value="UniProtKB-KW"/>
</dbReference>
<dbReference type="HOGENOM" id="CLU_021572_4_2_7"/>
<dbReference type="PROSITE" id="PS51918">
    <property type="entry name" value="RADICAL_SAM"/>
    <property type="match status" value="1"/>
</dbReference>
<feature type="domain" description="Radical SAM core" evidence="9">
    <location>
        <begin position="198"/>
        <end position="423"/>
    </location>
</feature>
<dbReference type="AlphaFoldDB" id="B8FE11"/>
<evidence type="ECO:0000259" key="8">
    <source>
        <dbReference type="PROSITE" id="PS51332"/>
    </source>
</evidence>
<dbReference type="InterPro" id="IPR007197">
    <property type="entry name" value="rSAM"/>
</dbReference>
<dbReference type="InterPro" id="IPR034466">
    <property type="entry name" value="Methyltransferase_Class_B"/>
</dbReference>
<dbReference type="InterPro" id="IPR051198">
    <property type="entry name" value="BchE-like"/>
</dbReference>
<keyword evidence="2" id="KW-0489">Methyltransferase</keyword>
<keyword evidence="7" id="KW-0411">Iron-sulfur</keyword>
<dbReference type="Proteomes" id="UP000000739">
    <property type="component" value="Chromosome"/>
</dbReference>
<name>B8FE11_DESAL</name>
<dbReference type="InterPro" id="IPR023404">
    <property type="entry name" value="rSAM_horseshoe"/>
</dbReference>
<sequence length="484" mass="54272">MAGFFVLKIALIIPESSRIDVLGRFSDTMTPLPNLGLPYIAAILEENGHKILAIDQFAQKINHGQVLSLLRDFKPDLVGFSCLTAAMPSVEAMSALIRTDLPKTKIVLGNVHASVFHDYLIQKGVGDFIVHGEGESIIAQLCEALECGESPEKIAGLSMLRNGEAVYTGPAPQIEDLDKLPFPAWHLFPYHLYECHPLFGVNGVCLPVIASRGCPYSCFFCAQASAFNGVRARSVQNVVDEMEYLLDRFNAPMSGLADCMYPLTHKMGMDFCRQLIDRKLHTKLCWATEMRVDMAEPELLGIMKEANAIQIAYGVESGNEAMLQRLGKKFKMEDARRAIALTKQAGLSTCGFFVLGFPGETPSSCRDTIRFAKELDLDFAKFNIAVPYPGTPFFDSWWDGKVEDMEYHKYNAWFSPQKGDSLLHVPEDMTQKELLRFQHLAMAAFWIRPSKIFQHFKNGTISPKVMWKGFKAMILSMFDSFFRS</sequence>
<dbReference type="SFLD" id="SFLDG01123">
    <property type="entry name" value="methyltransferase_(Class_B)"/>
    <property type="match status" value="1"/>
</dbReference>
<dbReference type="InterPro" id="IPR006158">
    <property type="entry name" value="Cobalamin-bd"/>
</dbReference>
<proteinExistence type="predicted"/>
<evidence type="ECO:0000256" key="2">
    <source>
        <dbReference type="ARBA" id="ARBA00022603"/>
    </source>
</evidence>
<evidence type="ECO:0000256" key="5">
    <source>
        <dbReference type="ARBA" id="ARBA00022723"/>
    </source>
</evidence>
<protein>
    <submittedName>
        <fullName evidence="10">Radical SAM domain protein</fullName>
    </submittedName>
</protein>
<dbReference type="PANTHER" id="PTHR43409:SF7">
    <property type="entry name" value="BLL1977 PROTEIN"/>
    <property type="match status" value="1"/>
</dbReference>
<feature type="domain" description="B12-binding" evidence="8">
    <location>
        <begin position="18"/>
        <end position="152"/>
    </location>
</feature>
<dbReference type="eggNOG" id="COG1032">
    <property type="taxonomic scope" value="Bacteria"/>
</dbReference>
<accession>B8FE11</accession>
<dbReference type="GO" id="GO:0031419">
    <property type="term" value="F:cobalamin binding"/>
    <property type="evidence" value="ECO:0007669"/>
    <property type="project" value="InterPro"/>
</dbReference>
<comment type="cofactor">
    <cofactor evidence="1">
        <name>[4Fe-4S] cluster</name>
        <dbReference type="ChEBI" id="CHEBI:49883"/>
    </cofactor>
</comment>